<dbReference type="Pfam" id="PF01547">
    <property type="entry name" value="SBP_bac_1"/>
    <property type="match status" value="1"/>
</dbReference>
<comment type="caution">
    <text evidence="4">The sequence shown here is derived from an EMBL/GenBank/DDBJ whole genome shotgun (WGS) entry which is preliminary data.</text>
</comment>
<dbReference type="AlphaFoldDB" id="A0A415JX95"/>
<organism evidence="4 5">
    <name type="scientific">Agathobacter rectalis</name>
    <dbReference type="NCBI Taxonomy" id="39491"/>
    <lineage>
        <taxon>Bacteria</taxon>
        <taxon>Bacillati</taxon>
        <taxon>Bacillota</taxon>
        <taxon>Clostridia</taxon>
        <taxon>Lachnospirales</taxon>
        <taxon>Lachnospiraceae</taxon>
        <taxon>Agathobacter</taxon>
    </lineage>
</organism>
<dbReference type="GO" id="GO:0042956">
    <property type="term" value="P:maltodextrin transmembrane transport"/>
    <property type="evidence" value="ECO:0007669"/>
    <property type="project" value="TreeGrafter"/>
</dbReference>
<dbReference type="Proteomes" id="UP000283297">
    <property type="component" value="Unassembled WGS sequence"/>
</dbReference>
<gene>
    <name evidence="4" type="ORF">DW028_08590</name>
</gene>
<evidence type="ECO:0000313" key="4">
    <source>
        <dbReference type="EMBL" id="RHL28686.1"/>
    </source>
</evidence>
<dbReference type="EMBL" id="QRON01000004">
    <property type="protein sequence ID" value="RHL28686.1"/>
    <property type="molecule type" value="Genomic_DNA"/>
</dbReference>
<dbReference type="RefSeq" id="WP_118370091.1">
    <property type="nucleotide sequence ID" value="NZ_QRON01000004.1"/>
</dbReference>
<accession>A0A415JX95</accession>
<proteinExistence type="inferred from homology"/>
<evidence type="ECO:0000313" key="5">
    <source>
        <dbReference type="Proteomes" id="UP000283297"/>
    </source>
</evidence>
<dbReference type="GO" id="GO:0015768">
    <property type="term" value="P:maltose transport"/>
    <property type="evidence" value="ECO:0007669"/>
    <property type="project" value="TreeGrafter"/>
</dbReference>
<dbReference type="GO" id="GO:0055052">
    <property type="term" value="C:ATP-binding cassette (ABC) transporter complex, substrate-binding subunit-containing"/>
    <property type="evidence" value="ECO:0007669"/>
    <property type="project" value="TreeGrafter"/>
</dbReference>
<keyword evidence="3" id="KW-0732">Signal</keyword>
<keyword evidence="2" id="KW-0813">Transport</keyword>
<comment type="similarity">
    <text evidence="1">Belongs to the bacterial solute-binding protein 1 family.</text>
</comment>
<dbReference type="SUPFAM" id="SSF53850">
    <property type="entry name" value="Periplasmic binding protein-like II"/>
    <property type="match status" value="1"/>
</dbReference>
<dbReference type="PANTHER" id="PTHR30061">
    <property type="entry name" value="MALTOSE-BINDING PERIPLASMIC PROTEIN"/>
    <property type="match status" value="1"/>
</dbReference>
<dbReference type="GO" id="GO:1901982">
    <property type="term" value="F:maltose binding"/>
    <property type="evidence" value="ECO:0007669"/>
    <property type="project" value="TreeGrafter"/>
</dbReference>
<protein>
    <submittedName>
        <fullName evidence="4">Extracellular solute-binding protein</fullName>
    </submittedName>
</protein>
<evidence type="ECO:0000256" key="2">
    <source>
        <dbReference type="ARBA" id="ARBA00022448"/>
    </source>
</evidence>
<reference evidence="4 5" key="1">
    <citation type="submission" date="2018-08" db="EMBL/GenBank/DDBJ databases">
        <title>A genome reference for cultivated species of the human gut microbiota.</title>
        <authorList>
            <person name="Zou Y."/>
            <person name="Xue W."/>
            <person name="Luo G."/>
        </authorList>
    </citation>
    <scope>NUCLEOTIDE SEQUENCE [LARGE SCALE GENOMIC DNA]</scope>
    <source>
        <strain evidence="4 5">AF38-24</strain>
    </source>
</reference>
<sequence>MKKRLVSVLLSTTMLIGLCSGCGKTKGDSEVKQNENSNKITLMTQDTTFGKAFEEYIRKAEEATGLEIETIACPTNTDDRQAKITTILSSGDDSIDVISINDEMMSAFKNTGYLEPLQDTVMTPEVAANFPQKYMQGMTMVGDNIYSVPCFMDILAFWVDEEKMANAGLSEIKTKEDFEKYVEANSGDGKYGYGDAWEKTYVFNSIGTFVNLFGGDYYDWTNPKTQEAVKFMYDMMKKKQTPASQLADQYDPMMQKFFDGEYASIFMYTGSIQTFVNSGKYGPDKQHIAPMPTFEDNKAYISTWGYVLNSASKNKAAAEKFLNYAASKQGELDYTEMTMRIPARTDVLESDELAKMNLPGIDDIKEYVNNTELVARPMAPQAMEFISDMGSLFQQYVSDELSLQEFCKKAQQSVDTYVVK</sequence>
<evidence type="ECO:0000256" key="3">
    <source>
        <dbReference type="ARBA" id="ARBA00022729"/>
    </source>
</evidence>
<evidence type="ECO:0000256" key="1">
    <source>
        <dbReference type="ARBA" id="ARBA00008520"/>
    </source>
</evidence>
<dbReference type="PANTHER" id="PTHR30061:SF50">
    <property type="entry name" value="MALTOSE_MALTODEXTRIN-BINDING PERIPLASMIC PROTEIN"/>
    <property type="match status" value="1"/>
</dbReference>
<dbReference type="InterPro" id="IPR006059">
    <property type="entry name" value="SBP"/>
</dbReference>
<name>A0A415JX95_9FIRM</name>
<dbReference type="Gene3D" id="3.40.190.10">
    <property type="entry name" value="Periplasmic binding protein-like II"/>
    <property type="match status" value="1"/>
</dbReference>